<dbReference type="EMBL" id="JBEUOH010000003">
    <property type="protein sequence ID" value="KAL0895394.1"/>
    <property type="molecule type" value="Genomic_DNA"/>
</dbReference>
<evidence type="ECO:0000256" key="2">
    <source>
        <dbReference type="ARBA" id="ARBA00005327"/>
    </source>
</evidence>
<evidence type="ECO:0000256" key="3">
    <source>
        <dbReference type="ARBA" id="ARBA00022475"/>
    </source>
</evidence>
<dbReference type="Pfam" id="PF06151">
    <property type="entry name" value="Trehalose_recp"/>
    <property type="match status" value="2"/>
</dbReference>
<evidence type="ECO:0000256" key="1">
    <source>
        <dbReference type="ARBA" id="ARBA00004651"/>
    </source>
</evidence>
<gene>
    <name evidence="9" type="ORF">ABMA27_011526</name>
</gene>
<organism evidence="9 10">
    <name type="scientific">Loxostege sticticalis</name>
    <name type="common">Beet webworm moth</name>
    <dbReference type="NCBI Taxonomy" id="481309"/>
    <lineage>
        <taxon>Eukaryota</taxon>
        <taxon>Metazoa</taxon>
        <taxon>Ecdysozoa</taxon>
        <taxon>Arthropoda</taxon>
        <taxon>Hexapoda</taxon>
        <taxon>Insecta</taxon>
        <taxon>Pterygota</taxon>
        <taxon>Neoptera</taxon>
        <taxon>Endopterygota</taxon>
        <taxon>Lepidoptera</taxon>
        <taxon>Glossata</taxon>
        <taxon>Ditrysia</taxon>
        <taxon>Pyraloidea</taxon>
        <taxon>Crambidae</taxon>
        <taxon>Pyraustinae</taxon>
        <taxon>Loxostege</taxon>
    </lineage>
</organism>
<evidence type="ECO:0000256" key="7">
    <source>
        <dbReference type="ARBA" id="ARBA00023170"/>
    </source>
</evidence>
<evidence type="ECO:0000256" key="6">
    <source>
        <dbReference type="ARBA" id="ARBA00023136"/>
    </source>
</evidence>
<keyword evidence="10" id="KW-1185">Reference proteome</keyword>
<evidence type="ECO:0000313" key="10">
    <source>
        <dbReference type="Proteomes" id="UP001549920"/>
    </source>
</evidence>
<keyword evidence="5 8" id="KW-1133">Transmembrane helix</keyword>
<comment type="caution">
    <text evidence="9">The sequence shown here is derived from an EMBL/GenBank/DDBJ whole genome shotgun (WGS) entry which is preliminary data.</text>
</comment>
<keyword evidence="6 8" id="KW-0472">Membrane</keyword>
<evidence type="ECO:0008006" key="11">
    <source>
        <dbReference type="Google" id="ProtNLM"/>
    </source>
</evidence>
<evidence type="ECO:0000313" key="9">
    <source>
        <dbReference type="EMBL" id="KAL0895394.1"/>
    </source>
</evidence>
<dbReference type="Proteomes" id="UP001549920">
    <property type="component" value="Unassembled WGS sequence"/>
</dbReference>
<dbReference type="InterPro" id="IPR009318">
    <property type="entry name" value="Gustatory_rcpt"/>
</dbReference>
<feature type="transmembrane region" description="Helical" evidence="8">
    <location>
        <begin position="204"/>
        <end position="226"/>
    </location>
</feature>
<keyword evidence="4 8" id="KW-0812">Transmembrane</keyword>
<comment type="subcellular location">
    <subcellularLocation>
        <location evidence="1">Cell membrane</location>
        <topology evidence="1">Multi-pass membrane protein</topology>
    </subcellularLocation>
</comment>
<accession>A0ABR3IGJ5</accession>
<proteinExistence type="inferred from homology"/>
<feature type="transmembrane region" description="Helical" evidence="8">
    <location>
        <begin position="82"/>
        <end position="110"/>
    </location>
</feature>
<dbReference type="PANTHER" id="PTHR21421:SF29">
    <property type="entry name" value="GUSTATORY RECEPTOR 5A FOR TREHALOSE-RELATED"/>
    <property type="match status" value="1"/>
</dbReference>
<feature type="transmembrane region" description="Helical" evidence="8">
    <location>
        <begin position="157"/>
        <end position="177"/>
    </location>
</feature>
<keyword evidence="7" id="KW-0675">Receptor</keyword>
<comment type="similarity">
    <text evidence="2">Belongs to the insect chemoreceptor superfamily. Gustatory receptor (GR) family. Gr5a subfamily.</text>
</comment>
<dbReference type="PANTHER" id="PTHR21421">
    <property type="entry name" value="GUSTATORY RECEPTOR"/>
    <property type="match status" value="1"/>
</dbReference>
<name>A0ABR3IGJ5_LOXSC</name>
<reference evidence="9 10" key="1">
    <citation type="submission" date="2024-06" db="EMBL/GenBank/DDBJ databases">
        <title>A chromosome-level genome assembly of beet webworm, Loxostege sticticalis.</title>
        <authorList>
            <person name="Zhang Y."/>
        </authorList>
    </citation>
    <scope>NUCLEOTIDE SEQUENCE [LARGE SCALE GENOMIC DNA]</scope>
    <source>
        <strain evidence="9">AQ026</strain>
        <tissue evidence="9">Whole body</tissue>
    </source>
</reference>
<sequence length="300" mass="33732">MKKIANSSLDKYIDATLPTKCLGTTVIMLSLAVFEHVLSQNTKLMNSIHCATENVSAYEIFLGKTFPWFKELQGPINMPIGVFFHIMNIISTITWSYSDVFLVCMSLYLVSIIEKINKTINEVDHRFYHPTFWSTIREDYTRAADLVTSFDDVISGLMLISFASNLFFICLQLFHILSQGLDAHIVNPGKIDPCIHTRGMWDNLIYFTFSLIFVLVRYLAVSLAAASIHTASQKPAAALYMIPSTAYCSEVQRFIEQVHGSCVALTGLKFFYVTKGLVLSVAGTIVTYELVLLQFNGENN</sequence>
<evidence type="ECO:0000256" key="8">
    <source>
        <dbReference type="SAM" id="Phobius"/>
    </source>
</evidence>
<evidence type="ECO:0000256" key="4">
    <source>
        <dbReference type="ARBA" id="ARBA00022692"/>
    </source>
</evidence>
<keyword evidence="3" id="KW-1003">Cell membrane</keyword>
<protein>
    <recommendedName>
        <fullName evidence="11">Gustatory receptor</fullName>
    </recommendedName>
</protein>
<evidence type="ECO:0000256" key="5">
    <source>
        <dbReference type="ARBA" id="ARBA00022989"/>
    </source>
</evidence>
<feature type="transmembrane region" description="Helical" evidence="8">
    <location>
        <begin position="21"/>
        <end position="38"/>
    </location>
</feature>